<dbReference type="InterPro" id="IPR019253">
    <property type="entry name" value="DUF2244_TM"/>
</dbReference>
<dbReference type="AlphaFoldDB" id="A0A4R5QEH2"/>
<evidence type="ECO:0000313" key="2">
    <source>
        <dbReference type="EMBL" id="TDH61600.1"/>
    </source>
</evidence>
<organism evidence="2 3">
    <name type="scientific">Dankookia rubra</name>
    <dbReference type="NCBI Taxonomy" id="1442381"/>
    <lineage>
        <taxon>Bacteria</taxon>
        <taxon>Pseudomonadati</taxon>
        <taxon>Pseudomonadota</taxon>
        <taxon>Alphaproteobacteria</taxon>
        <taxon>Acetobacterales</taxon>
        <taxon>Roseomonadaceae</taxon>
        <taxon>Dankookia</taxon>
    </lineage>
</organism>
<evidence type="ECO:0000313" key="3">
    <source>
        <dbReference type="Proteomes" id="UP000295096"/>
    </source>
</evidence>
<sequence>MQRLGLADGLTRHRLVSDGDRIAFPSHVMCTMSAQPDPILFEAICTPARSLGPRGMAILAGGVLTASLTIGGIFTLFGAWPVLGFTGLESALVLGLMLLHRRWAARSMEVLVLTEGNLTICRTDAHGRRQAVALDPYWTRLRLEERPGRVSLLLLRQRQRDVEIGKLLGDQQKRDLAAALDTALRRYREPVFDNPQLRDG</sequence>
<keyword evidence="1" id="KW-0812">Transmembrane</keyword>
<keyword evidence="1" id="KW-0472">Membrane</keyword>
<proteinExistence type="predicted"/>
<feature type="transmembrane region" description="Helical" evidence="1">
    <location>
        <begin position="80"/>
        <end position="99"/>
    </location>
</feature>
<dbReference type="EMBL" id="SMSJ01000019">
    <property type="protein sequence ID" value="TDH61600.1"/>
    <property type="molecule type" value="Genomic_DNA"/>
</dbReference>
<protein>
    <submittedName>
        <fullName evidence="2">DUF2244 domain-containing protein</fullName>
    </submittedName>
</protein>
<name>A0A4R5QEH2_9PROT</name>
<keyword evidence="1" id="KW-1133">Transmembrane helix</keyword>
<keyword evidence="3" id="KW-1185">Reference proteome</keyword>
<accession>A0A4R5QEH2</accession>
<gene>
    <name evidence="2" type="ORF">E2C06_15830</name>
</gene>
<dbReference type="Proteomes" id="UP000295096">
    <property type="component" value="Unassembled WGS sequence"/>
</dbReference>
<evidence type="ECO:0000256" key="1">
    <source>
        <dbReference type="SAM" id="Phobius"/>
    </source>
</evidence>
<dbReference type="Pfam" id="PF10003">
    <property type="entry name" value="DUF2244"/>
    <property type="match status" value="1"/>
</dbReference>
<feature type="transmembrane region" description="Helical" evidence="1">
    <location>
        <begin position="56"/>
        <end position="74"/>
    </location>
</feature>
<dbReference type="OrthoDB" id="9808190at2"/>
<reference evidence="2 3" key="1">
    <citation type="journal article" date="2016" name="J. Microbiol.">
        <title>Dankookia rubra gen. nov., sp. nov., an alphaproteobacterium isolated from sediment of a shallow stream.</title>
        <authorList>
            <person name="Kim W.H."/>
            <person name="Kim D.H."/>
            <person name="Kang K."/>
            <person name="Ahn T.Y."/>
        </authorList>
    </citation>
    <scope>NUCLEOTIDE SEQUENCE [LARGE SCALE GENOMIC DNA]</scope>
    <source>
        <strain evidence="2 3">JCM30602</strain>
    </source>
</reference>
<comment type="caution">
    <text evidence="2">The sequence shown here is derived from an EMBL/GenBank/DDBJ whole genome shotgun (WGS) entry which is preliminary data.</text>
</comment>